<evidence type="ECO:0008006" key="3">
    <source>
        <dbReference type="Google" id="ProtNLM"/>
    </source>
</evidence>
<dbReference type="EMBL" id="LMUA01000020">
    <property type="protein sequence ID" value="KUE75480.1"/>
    <property type="molecule type" value="Genomic_DNA"/>
</dbReference>
<reference evidence="1 2" key="1">
    <citation type="submission" date="2015-10" db="EMBL/GenBank/DDBJ databases">
        <title>A novel member of the family Ruminococcaceae isolated from human faeces.</title>
        <authorList>
            <person name="Shkoporov A.N."/>
            <person name="Chaplin A.V."/>
            <person name="Motuzova O.V."/>
            <person name="Kafarskaia L.I."/>
            <person name="Efimov B.A."/>
        </authorList>
    </citation>
    <scope>NUCLEOTIDE SEQUENCE [LARGE SCALE GENOMIC DNA]</scope>
    <source>
        <strain evidence="1 2">668</strain>
    </source>
</reference>
<organism evidence="1 2">
    <name type="scientific">Ruthenibacterium lactatiformans</name>
    <dbReference type="NCBI Taxonomy" id="1550024"/>
    <lineage>
        <taxon>Bacteria</taxon>
        <taxon>Bacillati</taxon>
        <taxon>Bacillota</taxon>
        <taxon>Clostridia</taxon>
        <taxon>Eubacteriales</taxon>
        <taxon>Oscillospiraceae</taxon>
        <taxon>Ruthenibacterium</taxon>
    </lineage>
</organism>
<dbReference type="SUPFAM" id="SSF143011">
    <property type="entry name" value="RelE-like"/>
    <property type="match status" value="1"/>
</dbReference>
<dbReference type="InterPro" id="IPR035093">
    <property type="entry name" value="RelE/ParE_toxin_dom_sf"/>
</dbReference>
<proteinExistence type="predicted"/>
<evidence type="ECO:0000313" key="1">
    <source>
        <dbReference type="EMBL" id="KUE75480.1"/>
    </source>
</evidence>
<gene>
    <name evidence="1" type="ORF">ASJ35_13250</name>
</gene>
<evidence type="ECO:0000313" key="2">
    <source>
        <dbReference type="Proteomes" id="UP000053433"/>
    </source>
</evidence>
<dbReference type="AlphaFoldDB" id="A0A0W7TNR9"/>
<dbReference type="Pfam" id="PF05973">
    <property type="entry name" value="Gp49"/>
    <property type="match status" value="1"/>
</dbReference>
<sequence>MEVERFDCIDKLMPQIEICAFFCVRSTTPVGVKTVTKIYTFCERDGQSPFLSLFHKLDRKLQQKILKGLRCMVLYPSYRTQPHVKHFTIERYSGLYEYRERIRVLFRVIYMVDSKQNIILLAPFIKRRDKDTQYALELAIQRAVIIRQYPECRVELDLGGETPVLIHRDI</sequence>
<comment type="caution">
    <text evidence="1">The sequence shown here is derived from an EMBL/GenBank/DDBJ whole genome shotgun (WGS) entry which is preliminary data.</text>
</comment>
<accession>A0A0W7TNR9</accession>
<dbReference type="Proteomes" id="UP000053433">
    <property type="component" value="Unassembled WGS sequence"/>
</dbReference>
<protein>
    <recommendedName>
        <fullName evidence="3">Addiction module toxin RelE</fullName>
    </recommendedName>
</protein>
<dbReference type="RefSeq" id="WP_058723508.1">
    <property type="nucleotide sequence ID" value="NZ_LMUA01000020.1"/>
</dbReference>
<dbReference type="InterPro" id="IPR009241">
    <property type="entry name" value="HigB-like"/>
</dbReference>
<name>A0A0W7TNR9_9FIRM</name>